<proteinExistence type="predicted"/>
<dbReference type="CDD" id="cd09917">
    <property type="entry name" value="F-box_SF"/>
    <property type="match status" value="1"/>
</dbReference>
<dbReference type="PANTHER" id="PTHR31215">
    <property type="entry name" value="OS05G0510400 PROTEIN-RELATED"/>
    <property type="match status" value="1"/>
</dbReference>
<organism evidence="2 3">
    <name type="scientific">Lithocarpus litseifolius</name>
    <dbReference type="NCBI Taxonomy" id="425828"/>
    <lineage>
        <taxon>Eukaryota</taxon>
        <taxon>Viridiplantae</taxon>
        <taxon>Streptophyta</taxon>
        <taxon>Embryophyta</taxon>
        <taxon>Tracheophyta</taxon>
        <taxon>Spermatophyta</taxon>
        <taxon>Magnoliopsida</taxon>
        <taxon>eudicotyledons</taxon>
        <taxon>Gunneridae</taxon>
        <taxon>Pentapetalae</taxon>
        <taxon>rosids</taxon>
        <taxon>fabids</taxon>
        <taxon>Fagales</taxon>
        <taxon>Fagaceae</taxon>
        <taxon>Lithocarpus</taxon>
    </lineage>
</organism>
<accession>A0AAW2BBJ0</accession>
<sequence>MDGFDRIPDPLILFIFNSLSDVKTLIRCRAVSKRFNSLVPQTESLLLKVDCVISPESDESDTPFLNFFKTIVKSVQNLVSFSAKTHPELQNRPAGSQNSPAQILRGFERIRDLVIELPTGDLKLDRNAVVKWRAEFGKTLKNCVIFAFRDIKPSTSTQIPAEFADLDFAGGLKLRVVWTISALIAASARHYLLRELVEEHEEIEKLVLTDKEGEGTLVMNKEGLAELRAAGVAQVSEHKEWAAHYRGWDQESNGSSCRTMVPSVRMRMRHVAKTELKSGEWLDGATLVVVRPTTIMCKDGVADRVEVDEEGQRIDDVEEDVAGDINLALVAFEEDGVCGEAVQALYASTEGNYVVGILFKSLLSWMLWGFCSGPYPQGCCGASVQVPTLKDVNIARQVLVLSCGMGASVDSSVPAMFTEHNFRYFIVVANSE</sequence>
<keyword evidence="3" id="KW-1185">Reference proteome</keyword>
<dbReference type="Proteomes" id="UP001459277">
    <property type="component" value="Unassembled WGS sequence"/>
</dbReference>
<evidence type="ECO:0000313" key="3">
    <source>
        <dbReference type="Proteomes" id="UP001459277"/>
    </source>
</evidence>
<evidence type="ECO:0000259" key="1">
    <source>
        <dbReference type="Pfam" id="PF12937"/>
    </source>
</evidence>
<dbReference type="Pfam" id="PF12937">
    <property type="entry name" value="F-box-like"/>
    <property type="match status" value="1"/>
</dbReference>
<dbReference type="Gene3D" id="1.20.1280.50">
    <property type="match status" value="1"/>
</dbReference>
<feature type="domain" description="F-box" evidence="1">
    <location>
        <begin position="4"/>
        <end position="40"/>
    </location>
</feature>
<comment type="caution">
    <text evidence="2">The sequence shown here is derived from an EMBL/GenBank/DDBJ whole genome shotgun (WGS) entry which is preliminary data.</text>
</comment>
<evidence type="ECO:0000313" key="2">
    <source>
        <dbReference type="EMBL" id="KAK9983371.1"/>
    </source>
</evidence>
<dbReference type="EMBL" id="JAZDWU010000012">
    <property type="protein sequence ID" value="KAK9983371.1"/>
    <property type="molecule type" value="Genomic_DNA"/>
</dbReference>
<dbReference type="InterPro" id="IPR044809">
    <property type="entry name" value="AUF1-like"/>
</dbReference>
<dbReference type="InterPro" id="IPR001810">
    <property type="entry name" value="F-box_dom"/>
</dbReference>
<name>A0AAW2BBJ0_9ROSI</name>
<dbReference type="AlphaFoldDB" id="A0AAW2BBJ0"/>
<dbReference type="SUPFAM" id="SSF81383">
    <property type="entry name" value="F-box domain"/>
    <property type="match status" value="1"/>
</dbReference>
<dbReference type="InterPro" id="IPR036047">
    <property type="entry name" value="F-box-like_dom_sf"/>
</dbReference>
<protein>
    <recommendedName>
        <fullName evidence="1">F-box domain-containing protein</fullName>
    </recommendedName>
</protein>
<reference evidence="2 3" key="1">
    <citation type="submission" date="2024-01" db="EMBL/GenBank/DDBJ databases">
        <title>A telomere-to-telomere, gap-free genome of sweet tea (Lithocarpus litseifolius).</title>
        <authorList>
            <person name="Zhou J."/>
        </authorList>
    </citation>
    <scope>NUCLEOTIDE SEQUENCE [LARGE SCALE GENOMIC DNA]</scope>
    <source>
        <strain evidence="2">Zhou-2022a</strain>
        <tissue evidence="2">Leaf</tissue>
    </source>
</reference>
<gene>
    <name evidence="2" type="ORF">SO802_032896</name>
</gene>